<dbReference type="Pfam" id="PF00072">
    <property type="entry name" value="Response_reg"/>
    <property type="match status" value="1"/>
</dbReference>
<dbReference type="RefSeq" id="WP_171091318.1">
    <property type="nucleotide sequence ID" value="NZ_CP053069.1"/>
</dbReference>
<dbReference type="InterPro" id="IPR050706">
    <property type="entry name" value="Cyclic-di-GMP_PDE-like"/>
</dbReference>
<dbReference type="KEGG" id="uru:DSM104443_01716"/>
<feature type="modified residue" description="4-aspartylphosphate" evidence="1">
    <location>
        <position position="66"/>
    </location>
</feature>
<dbReference type="InterPro" id="IPR011006">
    <property type="entry name" value="CheY-like_superfamily"/>
</dbReference>
<dbReference type="InterPro" id="IPR001789">
    <property type="entry name" value="Sig_transdc_resp-reg_receiver"/>
</dbReference>
<feature type="domain" description="Response regulatory" evidence="2">
    <location>
        <begin position="14"/>
        <end position="136"/>
    </location>
</feature>
<evidence type="ECO:0000259" key="2">
    <source>
        <dbReference type="PROSITE" id="PS50110"/>
    </source>
</evidence>
<evidence type="ECO:0000313" key="4">
    <source>
        <dbReference type="EMBL" id="QJR10649.1"/>
    </source>
</evidence>
<dbReference type="PANTHER" id="PTHR33121">
    <property type="entry name" value="CYCLIC DI-GMP PHOSPHODIESTERASE PDEF"/>
    <property type="match status" value="1"/>
</dbReference>
<dbReference type="PROSITE" id="PS50883">
    <property type="entry name" value="EAL"/>
    <property type="match status" value="1"/>
</dbReference>
<dbReference type="SMART" id="SM00052">
    <property type="entry name" value="EAL"/>
    <property type="match status" value="1"/>
</dbReference>
<evidence type="ECO:0000313" key="5">
    <source>
        <dbReference type="Proteomes" id="UP000501534"/>
    </source>
</evidence>
<keyword evidence="5" id="KW-1185">Reference proteome</keyword>
<evidence type="ECO:0000256" key="1">
    <source>
        <dbReference type="PROSITE-ProRule" id="PRU00169"/>
    </source>
</evidence>
<protein>
    <submittedName>
        <fullName evidence="4">Protein-glutamate methylesterase/protein-glutamine glutaminase</fullName>
        <ecNumber evidence="4">3.5.1.44</ecNumber>
    </submittedName>
</protein>
<dbReference type="GO" id="GO:0071111">
    <property type="term" value="F:cyclic-guanylate-specific phosphodiesterase activity"/>
    <property type="evidence" value="ECO:0007669"/>
    <property type="project" value="InterPro"/>
</dbReference>
<dbReference type="CDD" id="cd01948">
    <property type="entry name" value="EAL"/>
    <property type="match status" value="1"/>
</dbReference>
<dbReference type="InterPro" id="IPR035919">
    <property type="entry name" value="EAL_sf"/>
</dbReference>
<feature type="domain" description="EAL" evidence="3">
    <location>
        <begin position="148"/>
        <end position="401"/>
    </location>
</feature>
<keyword evidence="4" id="KW-0378">Hydrolase</keyword>
<evidence type="ECO:0000259" key="3">
    <source>
        <dbReference type="PROSITE" id="PS50883"/>
    </source>
</evidence>
<proteinExistence type="predicted"/>
<dbReference type="PANTHER" id="PTHR33121:SF79">
    <property type="entry name" value="CYCLIC DI-GMP PHOSPHODIESTERASE PDED-RELATED"/>
    <property type="match status" value="1"/>
</dbReference>
<dbReference type="EC" id="3.5.1.44" evidence="4"/>
<dbReference type="AlphaFoldDB" id="A0A6M4GTI2"/>
<dbReference type="SUPFAM" id="SSF52172">
    <property type="entry name" value="CheY-like"/>
    <property type="match status" value="1"/>
</dbReference>
<dbReference type="EMBL" id="CP053069">
    <property type="protein sequence ID" value="QJR10649.1"/>
    <property type="molecule type" value="Genomic_DNA"/>
</dbReference>
<dbReference type="Gene3D" id="3.40.50.2300">
    <property type="match status" value="1"/>
</dbReference>
<organism evidence="4 5">
    <name type="scientific">Usitatibacter rugosus</name>
    <dbReference type="NCBI Taxonomy" id="2732067"/>
    <lineage>
        <taxon>Bacteria</taxon>
        <taxon>Pseudomonadati</taxon>
        <taxon>Pseudomonadota</taxon>
        <taxon>Betaproteobacteria</taxon>
        <taxon>Nitrosomonadales</taxon>
        <taxon>Usitatibacteraceae</taxon>
        <taxon>Usitatibacter</taxon>
    </lineage>
</organism>
<name>A0A6M4GTI2_9PROT</name>
<dbReference type="Pfam" id="PF00563">
    <property type="entry name" value="EAL"/>
    <property type="match status" value="1"/>
</dbReference>
<dbReference type="SMART" id="SM00448">
    <property type="entry name" value="REC"/>
    <property type="match status" value="1"/>
</dbReference>
<dbReference type="SUPFAM" id="SSF141868">
    <property type="entry name" value="EAL domain-like"/>
    <property type="match status" value="1"/>
</dbReference>
<gene>
    <name evidence="4" type="primary">cheB_2</name>
    <name evidence="4" type="ORF">DSM104443_01716</name>
</gene>
<reference evidence="4 5" key="1">
    <citation type="submission" date="2020-04" db="EMBL/GenBank/DDBJ databases">
        <title>Usitatibacter rugosus gen. nov., sp. nov. and Usitatibacter palustris sp. nov., novel members of Usitatibacteraceae fam. nov. within the order Nitrosomonadales isolated from soil.</title>
        <authorList>
            <person name="Huber K.J."/>
            <person name="Neumann-Schaal M."/>
            <person name="Geppert A."/>
            <person name="Luckner M."/>
            <person name="Wanner G."/>
            <person name="Overmann J."/>
        </authorList>
    </citation>
    <scope>NUCLEOTIDE SEQUENCE [LARGE SCALE GENOMIC DNA]</scope>
    <source>
        <strain evidence="4 5">0125_3</strain>
    </source>
</reference>
<accession>A0A6M4GTI2</accession>
<dbReference type="Proteomes" id="UP000501534">
    <property type="component" value="Chromosome"/>
</dbReference>
<keyword evidence="1" id="KW-0597">Phosphoprotein</keyword>
<dbReference type="PROSITE" id="PS50110">
    <property type="entry name" value="RESPONSE_REGULATORY"/>
    <property type="match status" value="1"/>
</dbReference>
<dbReference type="GO" id="GO:0050568">
    <property type="term" value="F:protein-glutamine glutaminase activity"/>
    <property type="evidence" value="ECO:0007669"/>
    <property type="project" value="UniProtKB-EC"/>
</dbReference>
<dbReference type="Gene3D" id="3.20.20.450">
    <property type="entry name" value="EAL domain"/>
    <property type="match status" value="1"/>
</dbReference>
<sequence length="404" mass="43917">MTATPSPLPIAPLNFLVVEDQGFQRWAIAQMLNTLGAVHVKSASDGFEALEAFRDADPPMDVVITDLNMPGMDGLEFIRHIAEGSRGVSLIVVSAQEGPIVAAAARMADAYGLTLLAAIPKPVTVPKLQAALESYRTLEPYAARPAVHVYTLDEIEAGIERAQFEPYFQPKIRIATGEVEGAEALARWIHPRDGVVPPAAFIDILETSGRIDSLTMRLLDRAADECLKWRARGMRTTFAVNISLALLNDVTLAERLAALVARKGLEPRDVVFEVTETAAATHVGRTLENLSRLRMVGFGLSIDDFGTGYSSMEQLMRVPFTELKIDQTFVRNAATLPRSRTVLATSIEVAHRLGMVAVSEGVETNAQLQVLKDLGCDFAQGYLLGRPMASGEFLAWMARAHPAP</sequence>
<dbReference type="GO" id="GO:0000160">
    <property type="term" value="P:phosphorelay signal transduction system"/>
    <property type="evidence" value="ECO:0007669"/>
    <property type="project" value="InterPro"/>
</dbReference>
<dbReference type="InterPro" id="IPR001633">
    <property type="entry name" value="EAL_dom"/>
</dbReference>